<protein>
    <submittedName>
        <fullName evidence="1">CLUMA_CG018455, isoform A</fullName>
    </submittedName>
</protein>
<dbReference type="Proteomes" id="UP000183832">
    <property type="component" value="Unassembled WGS sequence"/>
</dbReference>
<accession>A0A1J1IZE5</accession>
<sequence>MDVSAFINVCSEFRSIVELEFKAQKCLELDMNSVMLTLARLTNITKQPQSKFLTLEKILAH</sequence>
<keyword evidence="2" id="KW-1185">Reference proteome</keyword>
<dbReference type="AlphaFoldDB" id="A0A1J1IZE5"/>
<name>A0A1J1IZE5_9DIPT</name>
<evidence type="ECO:0000313" key="1">
    <source>
        <dbReference type="EMBL" id="CRL05589.1"/>
    </source>
</evidence>
<proteinExistence type="predicted"/>
<dbReference type="EMBL" id="CVRI01000064">
    <property type="protein sequence ID" value="CRL05589.1"/>
    <property type="molecule type" value="Genomic_DNA"/>
</dbReference>
<gene>
    <name evidence="1" type="ORF">CLUMA_CG018455</name>
</gene>
<organism evidence="1 2">
    <name type="scientific">Clunio marinus</name>
    <dbReference type="NCBI Taxonomy" id="568069"/>
    <lineage>
        <taxon>Eukaryota</taxon>
        <taxon>Metazoa</taxon>
        <taxon>Ecdysozoa</taxon>
        <taxon>Arthropoda</taxon>
        <taxon>Hexapoda</taxon>
        <taxon>Insecta</taxon>
        <taxon>Pterygota</taxon>
        <taxon>Neoptera</taxon>
        <taxon>Endopterygota</taxon>
        <taxon>Diptera</taxon>
        <taxon>Nematocera</taxon>
        <taxon>Chironomoidea</taxon>
        <taxon>Chironomidae</taxon>
        <taxon>Clunio</taxon>
    </lineage>
</organism>
<evidence type="ECO:0000313" key="2">
    <source>
        <dbReference type="Proteomes" id="UP000183832"/>
    </source>
</evidence>
<reference evidence="1 2" key="1">
    <citation type="submission" date="2015-04" db="EMBL/GenBank/DDBJ databases">
        <authorList>
            <person name="Syromyatnikov M.Y."/>
            <person name="Popov V.N."/>
        </authorList>
    </citation>
    <scope>NUCLEOTIDE SEQUENCE [LARGE SCALE GENOMIC DNA]</scope>
</reference>